<comment type="subcellular location">
    <subcellularLocation>
        <location evidence="1">Cytoplasm</location>
        <location evidence="1">Cytoskeleton</location>
    </subcellularLocation>
</comment>
<dbReference type="PANTHER" id="PTHR12442:SF22">
    <property type="entry name" value="CYTOPLASMIC DYNEIN 1 INTERMEDIATE CHAIN-RELATED"/>
    <property type="match status" value="1"/>
</dbReference>
<evidence type="ECO:0000256" key="2">
    <source>
        <dbReference type="ARBA" id="ARBA00011059"/>
    </source>
</evidence>
<dbReference type="EMBL" id="JAUDFV010000074">
    <property type="protein sequence ID" value="KAL2734012.1"/>
    <property type="molecule type" value="Genomic_DNA"/>
</dbReference>
<keyword evidence="10" id="KW-1185">Reference proteome</keyword>
<feature type="repeat" description="WD" evidence="7">
    <location>
        <begin position="683"/>
        <end position="730"/>
    </location>
</feature>
<evidence type="ECO:0000256" key="5">
    <source>
        <dbReference type="ARBA" id="ARBA00022737"/>
    </source>
</evidence>
<keyword evidence="5" id="KW-0677">Repeat</keyword>
<dbReference type="FunFam" id="2.130.10.10:FF:000781">
    <property type="entry name" value="Cytoplasmic dynein intermediate chain"/>
    <property type="match status" value="1"/>
</dbReference>
<dbReference type="AlphaFoldDB" id="A0ABD2BMK8"/>
<sequence>MMSDRKAELERKKAKLQAIREEKERRRREKEQKDVEEATVRAAGADKDHRKEIDAMLSSLGMAPVSDVLSSLSSMNSLTPEQSANATPDASLQPSSINSTQSTGRRKPRELTIVSVANTNIPPKEPVVYSKQTQTVQTTHTSHDDIKKKLVILAAFSKNVSKIPHRSCALFNLTDLAALLNAHSLVFATQLVKSTHIGHKDCPNLLPNTPSTPPVQQQHQLTLAPQATLRLTGGVPGKISQRTYTLLSNPIDSTTLDILPKLYMGIRDKMTFHLIVAVTLMHSTITVSYDFSWFSVSLGSELGLASLSSLFTTINYIRKTIGYQISFVKDMSFLRRVQSKSRFRMGGRIYSLFTTVLTFDDSQAEDEENSLPHLDSFQSKLPPGILPHGLPQVKEVQPAVTQVEQEKEKEKPKKEVREFSEEEKQMIILSEDFQRFLDRTSRIVERALGESIDIYTDYTGTMDGEDGLDEKSHQQLWLNRSFFCERWSRNRCVTSMDWSPQFPELLAASYNNNDDTPNDPDGVCLVWNTKFKKATPEFIFHCQSPVMSTTFAKFHPNLILGGTYSGQIVLWDNRVQKRTPVQRTPLSASAHTHPVYCLTVVGTQNAHNLISISTDGKLCSWSLDMLSQPQETLILYLKQSKTIAATCLAFPHGDVNNFVVGSEDGTVYGDCRHGTKAGVVEMFEGHQGPVTGISTHAVQGGIDFSHLFLTSSIDWTIKLWSLKEMKPLYSFEHNGDYVYDVAWSPTHPALFAAVDDSGRLDLWNLNQDTEVPAASVIVDGNPALNRVSWTPSGLHVTVGDDTGKIWVYDVAEHLAYPRSDEWNKFLYTQQDLKNNKADEELDRLNLSSGPSSLTSLTSISSCPLR</sequence>
<evidence type="ECO:0000256" key="7">
    <source>
        <dbReference type="PROSITE-ProRule" id="PRU00221"/>
    </source>
</evidence>
<dbReference type="PROSITE" id="PS50082">
    <property type="entry name" value="WD_REPEATS_2"/>
    <property type="match status" value="1"/>
</dbReference>
<dbReference type="InterPro" id="IPR050687">
    <property type="entry name" value="Dynein_IC"/>
</dbReference>
<evidence type="ECO:0000256" key="1">
    <source>
        <dbReference type="ARBA" id="ARBA00004245"/>
    </source>
</evidence>
<dbReference type="Pfam" id="PF00400">
    <property type="entry name" value="WD40"/>
    <property type="match status" value="2"/>
</dbReference>
<keyword evidence="6" id="KW-0206">Cytoskeleton</keyword>
<protein>
    <submittedName>
        <fullName evidence="9">Cytoplasmic dynein 1 intermediate chain isoform X25</fullName>
    </submittedName>
</protein>
<organism evidence="9 10">
    <name type="scientific">Vespula squamosa</name>
    <name type="common">Southern yellow jacket</name>
    <name type="synonym">Wasp</name>
    <dbReference type="NCBI Taxonomy" id="30214"/>
    <lineage>
        <taxon>Eukaryota</taxon>
        <taxon>Metazoa</taxon>
        <taxon>Ecdysozoa</taxon>
        <taxon>Arthropoda</taxon>
        <taxon>Hexapoda</taxon>
        <taxon>Insecta</taxon>
        <taxon>Pterygota</taxon>
        <taxon>Neoptera</taxon>
        <taxon>Endopterygota</taxon>
        <taxon>Hymenoptera</taxon>
        <taxon>Apocrita</taxon>
        <taxon>Aculeata</taxon>
        <taxon>Vespoidea</taxon>
        <taxon>Vespidae</taxon>
        <taxon>Vespinae</taxon>
        <taxon>Vespula</taxon>
    </lineage>
</organism>
<dbReference type="Gene3D" id="2.130.10.10">
    <property type="entry name" value="YVTN repeat-like/Quinoprotein amine dehydrogenase"/>
    <property type="match status" value="2"/>
</dbReference>
<evidence type="ECO:0000256" key="8">
    <source>
        <dbReference type="SAM" id="MobiDB-lite"/>
    </source>
</evidence>
<evidence type="ECO:0000313" key="9">
    <source>
        <dbReference type="EMBL" id="KAL2734012.1"/>
    </source>
</evidence>
<feature type="region of interest" description="Disordered" evidence="8">
    <location>
        <begin position="1"/>
        <end position="50"/>
    </location>
</feature>
<dbReference type="SUPFAM" id="SSF50978">
    <property type="entry name" value="WD40 repeat-like"/>
    <property type="match status" value="1"/>
</dbReference>
<feature type="region of interest" description="Disordered" evidence="8">
    <location>
        <begin position="73"/>
        <end position="107"/>
    </location>
</feature>
<keyword evidence="4 7" id="KW-0853">WD repeat</keyword>
<dbReference type="InterPro" id="IPR036322">
    <property type="entry name" value="WD40_repeat_dom_sf"/>
</dbReference>
<dbReference type="PANTHER" id="PTHR12442">
    <property type="entry name" value="DYNEIN INTERMEDIATE CHAIN"/>
    <property type="match status" value="1"/>
</dbReference>
<reference evidence="9 10" key="1">
    <citation type="journal article" date="2024" name="Ann. Entomol. Soc. Am.">
        <title>Genomic analyses of the southern and eastern yellowjacket wasps (Hymenoptera: Vespidae) reveal evolutionary signatures of social life.</title>
        <authorList>
            <person name="Catto M.A."/>
            <person name="Caine P.B."/>
            <person name="Orr S.E."/>
            <person name="Hunt B.G."/>
            <person name="Goodisman M.A.D."/>
        </authorList>
    </citation>
    <scope>NUCLEOTIDE SEQUENCE [LARGE SCALE GENOMIC DNA]</scope>
    <source>
        <strain evidence="9">233</strain>
        <tissue evidence="9">Head and thorax</tissue>
    </source>
</reference>
<accession>A0ABD2BMK8</accession>
<evidence type="ECO:0000313" key="10">
    <source>
        <dbReference type="Proteomes" id="UP001607302"/>
    </source>
</evidence>
<dbReference type="InterPro" id="IPR025956">
    <property type="entry name" value="DYNC1I1/DYNC1I2"/>
</dbReference>
<name>A0ABD2BMK8_VESSQ</name>
<dbReference type="SMART" id="SM00320">
    <property type="entry name" value="WD40"/>
    <property type="match status" value="6"/>
</dbReference>
<evidence type="ECO:0000256" key="4">
    <source>
        <dbReference type="ARBA" id="ARBA00022574"/>
    </source>
</evidence>
<evidence type="ECO:0000256" key="6">
    <source>
        <dbReference type="ARBA" id="ARBA00023212"/>
    </source>
</evidence>
<evidence type="ECO:0000256" key="3">
    <source>
        <dbReference type="ARBA" id="ARBA00022490"/>
    </source>
</evidence>
<feature type="compositionally biased region" description="Polar residues" evidence="8">
    <location>
        <begin position="79"/>
        <end position="103"/>
    </location>
</feature>
<keyword evidence="3" id="KW-0963">Cytoplasm</keyword>
<proteinExistence type="inferred from homology"/>
<dbReference type="InterPro" id="IPR015943">
    <property type="entry name" value="WD40/YVTN_repeat-like_dom_sf"/>
</dbReference>
<dbReference type="InterPro" id="IPR001680">
    <property type="entry name" value="WD40_rpt"/>
</dbReference>
<comment type="similarity">
    <text evidence="2">Belongs to the dynein intermediate chain family.</text>
</comment>
<feature type="compositionally biased region" description="Basic and acidic residues" evidence="8">
    <location>
        <begin position="1"/>
        <end position="11"/>
    </location>
</feature>
<feature type="compositionally biased region" description="Basic and acidic residues" evidence="8">
    <location>
        <begin position="18"/>
        <end position="50"/>
    </location>
</feature>
<dbReference type="GO" id="GO:0005856">
    <property type="term" value="C:cytoskeleton"/>
    <property type="evidence" value="ECO:0007669"/>
    <property type="project" value="UniProtKB-SubCell"/>
</dbReference>
<comment type="caution">
    <text evidence="9">The sequence shown here is derived from an EMBL/GenBank/DDBJ whole genome shotgun (WGS) entry which is preliminary data.</text>
</comment>
<dbReference type="Proteomes" id="UP001607302">
    <property type="component" value="Unassembled WGS sequence"/>
</dbReference>
<dbReference type="Pfam" id="PF11540">
    <property type="entry name" value="Dynein_IC2"/>
    <property type="match status" value="1"/>
</dbReference>
<gene>
    <name evidence="9" type="ORF">V1478_003710</name>
</gene>